<organism evidence="8 9">
    <name type="scientific">Eragrostis curvula</name>
    <name type="common">weeping love grass</name>
    <dbReference type="NCBI Taxonomy" id="38414"/>
    <lineage>
        <taxon>Eukaryota</taxon>
        <taxon>Viridiplantae</taxon>
        <taxon>Streptophyta</taxon>
        <taxon>Embryophyta</taxon>
        <taxon>Tracheophyta</taxon>
        <taxon>Spermatophyta</taxon>
        <taxon>Magnoliopsida</taxon>
        <taxon>Liliopsida</taxon>
        <taxon>Poales</taxon>
        <taxon>Poaceae</taxon>
        <taxon>PACMAD clade</taxon>
        <taxon>Chloridoideae</taxon>
        <taxon>Eragrostideae</taxon>
        <taxon>Eragrostidinae</taxon>
        <taxon>Eragrostis</taxon>
    </lineage>
</organism>
<evidence type="ECO:0000256" key="1">
    <source>
        <dbReference type="ARBA" id="ARBA00012486"/>
    </source>
</evidence>
<keyword evidence="5" id="KW-0067">ATP-binding</keyword>
<dbReference type="FunFam" id="3.10.110.10:FF:000028">
    <property type="entry name" value="Probable ubiquitin-conjugating enzyme E2 23"/>
    <property type="match status" value="1"/>
</dbReference>
<feature type="compositionally biased region" description="Polar residues" evidence="6">
    <location>
        <begin position="34"/>
        <end position="43"/>
    </location>
</feature>
<dbReference type="PANTHER" id="PTHR46116:SF19">
    <property type="entry name" value="UBIQUITIN-CONJUGATING ENZYME FAMILY PROTEIN"/>
    <property type="match status" value="1"/>
</dbReference>
<dbReference type="PANTHER" id="PTHR46116">
    <property type="entry name" value="(E3-INDEPENDENT) E2 UBIQUITIN-CONJUGATING ENZYME"/>
    <property type="match status" value="1"/>
</dbReference>
<keyword evidence="9" id="KW-1185">Reference proteome</keyword>
<dbReference type="Gene3D" id="3.10.110.10">
    <property type="entry name" value="Ubiquitin Conjugating Enzyme"/>
    <property type="match status" value="1"/>
</dbReference>
<proteinExistence type="predicted"/>
<evidence type="ECO:0000256" key="4">
    <source>
        <dbReference type="ARBA" id="ARBA00022786"/>
    </source>
</evidence>
<dbReference type="PROSITE" id="PS50127">
    <property type="entry name" value="UBC_2"/>
    <property type="match status" value="1"/>
</dbReference>
<keyword evidence="4" id="KW-0833">Ubl conjugation pathway</keyword>
<dbReference type="InterPro" id="IPR000608">
    <property type="entry name" value="UBC"/>
</dbReference>
<name>A0A5J9UHW4_9POAL</name>
<keyword evidence="2" id="KW-0808">Transferase</keyword>
<dbReference type="EC" id="2.3.2.23" evidence="1"/>
<dbReference type="Proteomes" id="UP000324897">
    <property type="component" value="Unassembled WGS sequence"/>
</dbReference>
<dbReference type="OrthoDB" id="47801at2759"/>
<keyword evidence="3" id="KW-0547">Nucleotide-binding</keyword>
<evidence type="ECO:0000313" key="8">
    <source>
        <dbReference type="EMBL" id="TVU23034.1"/>
    </source>
</evidence>
<protein>
    <recommendedName>
        <fullName evidence="1">E2 ubiquitin-conjugating enzyme</fullName>
        <ecNumber evidence="1">2.3.2.23</ecNumber>
    </recommendedName>
</protein>
<feature type="region of interest" description="Disordered" evidence="6">
    <location>
        <begin position="31"/>
        <end position="53"/>
    </location>
</feature>
<dbReference type="Gramene" id="TVU23034">
    <property type="protein sequence ID" value="TVU23034"/>
    <property type="gene ID" value="EJB05_32763"/>
</dbReference>
<evidence type="ECO:0000256" key="2">
    <source>
        <dbReference type="ARBA" id="ARBA00022679"/>
    </source>
</evidence>
<evidence type="ECO:0000256" key="6">
    <source>
        <dbReference type="SAM" id="MobiDB-lite"/>
    </source>
</evidence>
<feature type="domain" description="UBC core" evidence="7">
    <location>
        <begin position="113"/>
        <end position="273"/>
    </location>
</feature>
<accession>A0A5J9UHW4</accession>
<dbReference type="CDD" id="cd23837">
    <property type="entry name" value="UBCc_UBE2O"/>
    <property type="match status" value="1"/>
</dbReference>
<dbReference type="AlphaFoldDB" id="A0A5J9UHW4"/>
<dbReference type="Pfam" id="PF00179">
    <property type="entry name" value="UQ_con"/>
    <property type="match status" value="1"/>
</dbReference>
<comment type="caution">
    <text evidence="8">The sequence shown here is derived from an EMBL/GenBank/DDBJ whole genome shotgun (WGS) entry which is preliminary data.</text>
</comment>
<evidence type="ECO:0000256" key="5">
    <source>
        <dbReference type="ARBA" id="ARBA00022840"/>
    </source>
</evidence>
<dbReference type="SMART" id="SM00212">
    <property type="entry name" value="UBCc"/>
    <property type="match status" value="1"/>
</dbReference>
<dbReference type="EMBL" id="RWGY01000026">
    <property type="protein sequence ID" value="TVU23034.1"/>
    <property type="molecule type" value="Genomic_DNA"/>
</dbReference>
<gene>
    <name evidence="8" type="ORF">EJB05_32763</name>
</gene>
<evidence type="ECO:0000256" key="3">
    <source>
        <dbReference type="ARBA" id="ARBA00022741"/>
    </source>
</evidence>
<dbReference type="InterPro" id="IPR016135">
    <property type="entry name" value="UBQ-conjugating_enzyme/RWD"/>
</dbReference>
<dbReference type="GO" id="GO:0005524">
    <property type="term" value="F:ATP binding"/>
    <property type="evidence" value="ECO:0007669"/>
    <property type="project" value="UniProtKB-KW"/>
</dbReference>
<dbReference type="SUPFAM" id="SSF54495">
    <property type="entry name" value="UBC-like"/>
    <property type="match status" value="1"/>
</dbReference>
<dbReference type="GO" id="GO:0061631">
    <property type="term" value="F:ubiquitin conjugating enzyme activity"/>
    <property type="evidence" value="ECO:0007669"/>
    <property type="project" value="UniProtKB-EC"/>
</dbReference>
<sequence>MAPLKKMLLGMFCVKNKDSKKKGKSIDPLWQASAPHSTASSNKSHLDPCSSGTGAVQWVQKHEPAHSSVISPMAGIDHEIESNDYRSFAQFDVVQDFSDHHYANSSPGKATKDWVKAIQSEWNLLQKNLPETIYVRVYEQRMDLLRAAIVGPAGTPYHDGLFFFDVRFPSDYPKCPPKVHYHSGGLRLNPNLYESGKVCLSLLNTWWGNGCEKWAKSNSTMLQVLVSIQGLVLNDKPYFNEPGNKNSTKTAVGEKNSLAYNQTAFILSCKTMLYSLRKPPKHFETLVACHFIEREHVILESCGAYLSGTIVGSSVRNGTKYACDKCFADFTKSLAIYTEQLRTEFASNNIRILELEKEASSADEIVPAS</sequence>
<evidence type="ECO:0000313" key="9">
    <source>
        <dbReference type="Proteomes" id="UP000324897"/>
    </source>
</evidence>
<evidence type="ECO:0000259" key="7">
    <source>
        <dbReference type="PROSITE" id="PS50127"/>
    </source>
</evidence>
<reference evidence="8 9" key="1">
    <citation type="journal article" date="2019" name="Sci. Rep.">
        <title>A high-quality genome of Eragrostis curvula grass provides insights into Poaceae evolution and supports new strategies to enhance forage quality.</title>
        <authorList>
            <person name="Carballo J."/>
            <person name="Santos B.A.C.M."/>
            <person name="Zappacosta D."/>
            <person name="Garbus I."/>
            <person name="Selva J.P."/>
            <person name="Gallo C.A."/>
            <person name="Diaz A."/>
            <person name="Albertini E."/>
            <person name="Caccamo M."/>
            <person name="Echenique V."/>
        </authorList>
    </citation>
    <scope>NUCLEOTIDE SEQUENCE [LARGE SCALE GENOMIC DNA]</scope>
    <source>
        <strain evidence="9">cv. Victoria</strain>
        <tissue evidence="8">Leaf</tissue>
    </source>
</reference>